<protein>
    <recommendedName>
        <fullName evidence="3">ABC transporter domain-containing protein</fullName>
    </recommendedName>
</protein>
<sequence>MAIIYGLTTPDAGTIELDGAPIALGSPKEALAHGIGFVQQHFSLIPTLTVAENMVLSLSNSGEKISLGQGPSACAPSRSATDSACRRTRSWARSASACSSVPSC</sequence>
<dbReference type="InterPro" id="IPR050107">
    <property type="entry name" value="ABC_carbohydrate_import_ATPase"/>
</dbReference>
<proteinExistence type="predicted"/>
<dbReference type="InterPro" id="IPR003439">
    <property type="entry name" value="ABC_transporter-like_ATP-bd"/>
</dbReference>
<accession>A0ABQ6JUN2</accession>
<evidence type="ECO:0000313" key="4">
    <source>
        <dbReference type="EMBL" id="GMA91098.1"/>
    </source>
</evidence>
<dbReference type="Pfam" id="PF00005">
    <property type="entry name" value="ABC_tran"/>
    <property type="match status" value="1"/>
</dbReference>
<keyword evidence="1" id="KW-0547">Nucleotide-binding</keyword>
<comment type="caution">
    <text evidence="4">The sequence shown here is derived from an EMBL/GenBank/DDBJ whole genome shotgun (WGS) entry which is preliminary data.</text>
</comment>
<dbReference type="SUPFAM" id="SSF52540">
    <property type="entry name" value="P-loop containing nucleoside triphosphate hydrolases"/>
    <property type="match status" value="1"/>
</dbReference>
<name>A0ABQ6JUN2_9MICO</name>
<dbReference type="InterPro" id="IPR027417">
    <property type="entry name" value="P-loop_NTPase"/>
</dbReference>
<keyword evidence="2" id="KW-0067">ATP-binding</keyword>
<organism evidence="4 5">
    <name type="scientific">Homoserinibacter gongjuensis</name>
    <dbReference type="NCBI Taxonomy" id="1162968"/>
    <lineage>
        <taxon>Bacteria</taxon>
        <taxon>Bacillati</taxon>
        <taxon>Actinomycetota</taxon>
        <taxon>Actinomycetes</taxon>
        <taxon>Micrococcales</taxon>
        <taxon>Microbacteriaceae</taxon>
        <taxon>Homoserinibacter</taxon>
    </lineage>
</organism>
<gene>
    <name evidence="4" type="ORF">GCM10025869_16270</name>
</gene>
<reference evidence="5" key="1">
    <citation type="journal article" date="2019" name="Int. J. Syst. Evol. Microbiol.">
        <title>The Global Catalogue of Microorganisms (GCM) 10K type strain sequencing project: providing services to taxonomists for standard genome sequencing and annotation.</title>
        <authorList>
            <consortium name="The Broad Institute Genomics Platform"/>
            <consortium name="The Broad Institute Genome Sequencing Center for Infectious Disease"/>
            <person name="Wu L."/>
            <person name="Ma J."/>
        </authorList>
    </citation>
    <scope>NUCLEOTIDE SEQUENCE [LARGE SCALE GENOMIC DNA]</scope>
    <source>
        <strain evidence="5">NBRC 108755</strain>
    </source>
</reference>
<dbReference type="EMBL" id="BSVA01000001">
    <property type="protein sequence ID" value="GMA91098.1"/>
    <property type="molecule type" value="Genomic_DNA"/>
</dbReference>
<dbReference type="Proteomes" id="UP001157069">
    <property type="component" value="Unassembled WGS sequence"/>
</dbReference>
<keyword evidence="5" id="KW-1185">Reference proteome</keyword>
<evidence type="ECO:0000256" key="1">
    <source>
        <dbReference type="ARBA" id="ARBA00022741"/>
    </source>
</evidence>
<evidence type="ECO:0000313" key="5">
    <source>
        <dbReference type="Proteomes" id="UP001157069"/>
    </source>
</evidence>
<dbReference type="PANTHER" id="PTHR43790:SF4">
    <property type="entry name" value="GUANOSINE IMPORT ATP-BINDING PROTEIN NUPO"/>
    <property type="match status" value="1"/>
</dbReference>
<evidence type="ECO:0000256" key="2">
    <source>
        <dbReference type="ARBA" id="ARBA00022840"/>
    </source>
</evidence>
<evidence type="ECO:0000259" key="3">
    <source>
        <dbReference type="Pfam" id="PF00005"/>
    </source>
</evidence>
<feature type="domain" description="ABC transporter" evidence="3">
    <location>
        <begin position="2"/>
        <end position="76"/>
    </location>
</feature>
<dbReference type="PANTHER" id="PTHR43790">
    <property type="entry name" value="CARBOHYDRATE TRANSPORT ATP-BINDING PROTEIN MG119-RELATED"/>
    <property type="match status" value="1"/>
</dbReference>
<dbReference type="Gene3D" id="3.40.50.300">
    <property type="entry name" value="P-loop containing nucleotide triphosphate hydrolases"/>
    <property type="match status" value="1"/>
</dbReference>